<protein>
    <submittedName>
        <fullName evidence="2">Uncharacterized protein</fullName>
    </submittedName>
</protein>
<keyword evidence="1" id="KW-0812">Transmembrane</keyword>
<dbReference type="Proteomes" id="UP000249402">
    <property type="component" value="Unassembled WGS sequence"/>
</dbReference>
<keyword evidence="3" id="KW-1185">Reference proteome</keyword>
<dbReference type="RefSeq" id="XP_025578555.1">
    <property type="nucleotide sequence ID" value="XM_025714723.1"/>
</dbReference>
<keyword evidence="1" id="KW-1133">Transmembrane helix</keyword>
<reference evidence="2 3" key="1">
    <citation type="submission" date="2018-02" db="EMBL/GenBank/DDBJ databases">
        <title>The genomes of Aspergillus section Nigri reveals drivers in fungal speciation.</title>
        <authorList>
            <consortium name="DOE Joint Genome Institute"/>
            <person name="Vesth T.C."/>
            <person name="Nybo J."/>
            <person name="Theobald S."/>
            <person name="Brandl J."/>
            <person name="Frisvad J.C."/>
            <person name="Nielsen K.F."/>
            <person name="Lyhne E.K."/>
            <person name="Kogle M.E."/>
            <person name="Kuo A."/>
            <person name="Riley R."/>
            <person name="Clum A."/>
            <person name="Nolan M."/>
            <person name="Lipzen A."/>
            <person name="Salamov A."/>
            <person name="Henrissat B."/>
            <person name="Wiebenga A."/>
            <person name="De vries R.P."/>
            <person name="Grigoriev I.V."/>
            <person name="Mortensen U.H."/>
            <person name="Andersen M.R."/>
            <person name="Baker S.E."/>
        </authorList>
    </citation>
    <scope>NUCLEOTIDE SEQUENCE [LARGE SCALE GENOMIC DNA]</scope>
    <source>
        <strain evidence="2 3">CBS 121593</strain>
    </source>
</reference>
<sequence length="136" mass="14854">MDLVQYSGGLVILELSFFFFSFSIILVIIILVTILEVLVLPVQRRTRSFPCCDREPLNGRGSCSYGDTSERTALLPPSTPSIPSVIQPPSPASLFLTTTICSLQFPIILFPPFPKDTTVVLPFPGVNVPTVVLISN</sequence>
<dbReference type="AlphaFoldDB" id="A0A395HBC1"/>
<dbReference type="GeneID" id="37219588"/>
<evidence type="ECO:0000313" key="2">
    <source>
        <dbReference type="EMBL" id="RAL04228.1"/>
    </source>
</evidence>
<dbReference type="EMBL" id="KZ824425">
    <property type="protein sequence ID" value="RAL04228.1"/>
    <property type="molecule type" value="Genomic_DNA"/>
</dbReference>
<proteinExistence type="predicted"/>
<evidence type="ECO:0000256" key="1">
    <source>
        <dbReference type="SAM" id="Phobius"/>
    </source>
</evidence>
<feature type="transmembrane region" description="Helical" evidence="1">
    <location>
        <begin position="15"/>
        <end position="40"/>
    </location>
</feature>
<gene>
    <name evidence="2" type="ORF">BO80DRAFT_259000</name>
</gene>
<dbReference type="VEuPathDB" id="FungiDB:BO80DRAFT_259000"/>
<evidence type="ECO:0000313" key="3">
    <source>
        <dbReference type="Proteomes" id="UP000249402"/>
    </source>
</evidence>
<organism evidence="2 3">
    <name type="scientific">Aspergillus ibericus CBS 121593</name>
    <dbReference type="NCBI Taxonomy" id="1448316"/>
    <lineage>
        <taxon>Eukaryota</taxon>
        <taxon>Fungi</taxon>
        <taxon>Dikarya</taxon>
        <taxon>Ascomycota</taxon>
        <taxon>Pezizomycotina</taxon>
        <taxon>Eurotiomycetes</taxon>
        <taxon>Eurotiomycetidae</taxon>
        <taxon>Eurotiales</taxon>
        <taxon>Aspergillaceae</taxon>
        <taxon>Aspergillus</taxon>
        <taxon>Aspergillus subgen. Circumdati</taxon>
    </lineage>
</organism>
<name>A0A395HBC1_9EURO</name>
<accession>A0A395HBC1</accession>
<keyword evidence="1" id="KW-0472">Membrane</keyword>